<keyword evidence="4" id="KW-0408">Iron</keyword>
<keyword evidence="3" id="KW-0479">Metal-binding</keyword>
<keyword evidence="2" id="KW-0561">Oxygen transport</keyword>
<dbReference type="Proteomes" id="UP000251075">
    <property type="component" value="Unassembled WGS sequence"/>
</dbReference>
<evidence type="ECO:0000256" key="3">
    <source>
        <dbReference type="ARBA" id="ARBA00022723"/>
    </source>
</evidence>
<dbReference type="AlphaFoldDB" id="A0A364NWC1"/>
<proteinExistence type="inferred from homology"/>
<dbReference type="Pfam" id="PF01814">
    <property type="entry name" value="Hemerythrin"/>
    <property type="match status" value="1"/>
</dbReference>
<keyword evidence="7" id="KW-1185">Reference proteome</keyword>
<dbReference type="EMBL" id="PGTO01000010">
    <property type="protein sequence ID" value="RAU21384.1"/>
    <property type="molecule type" value="Genomic_DNA"/>
</dbReference>
<evidence type="ECO:0000256" key="1">
    <source>
        <dbReference type="ARBA" id="ARBA00010587"/>
    </source>
</evidence>
<evidence type="ECO:0000259" key="5">
    <source>
        <dbReference type="Pfam" id="PF01814"/>
    </source>
</evidence>
<dbReference type="Gene3D" id="1.20.120.50">
    <property type="entry name" value="Hemerythrin-like"/>
    <property type="match status" value="1"/>
</dbReference>
<comment type="caution">
    <text evidence="6">The sequence shown here is derived from an EMBL/GenBank/DDBJ whole genome shotgun (WGS) entry which is preliminary data.</text>
</comment>
<sequence length="148" mass="16970">MIGMKPEKLRWEFWSDDLAVGHVAIDDDHKRILQFIARLRNAFQMGEDEQVVADGIKVIADYSDSHFVREERMLEAAGYAHLQQHRARHESFRDYVAYANSAQHPIDQGELLSYLVDWWVGHIAAEDKMYRSALVGKDALIAAAFAEP</sequence>
<dbReference type="NCBIfam" id="TIGR02481">
    <property type="entry name" value="hemeryth_dom"/>
    <property type="match status" value="1"/>
</dbReference>
<dbReference type="InterPro" id="IPR035938">
    <property type="entry name" value="Hemerythrin-like_sf"/>
</dbReference>
<dbReference type="InterPro" id="IPR050669">
    <property type="entry name" value="Hemerythrin"/>
</dbReference>
<dbReference type="PANTHER" id="PTHR37164:SF1">
    <property type="entry name" value="BACTERIOHEMERYTHRIN"/>
    <property type="match status" value="1"/>
</dbReference>
<gene>
    <name evidence="6" type="ORF">CU669_13200</name>
</gene>
<accession>A0A364NWC1</accession>
<dbReference type="CDD" id="cd12107">
    <property type="entry name" value="Hemerythrin"/>
    <property type="match status" value="1"/>
</dbReference>
<protein>
    <recommendedName>
        <fullName evidence="5">Hemerythrin-like domain-containing protein</fullName>
    </recommendedName>
</protein>
<name>A0A364NWC1_9PROT</name>
<comment type="similarity">
    <text evidence="1">Belongs to the hemerythrin family.</text>
</comment>
<dbReference type="InterPro" id="IPR012312">
    <property type="entry name" value="Hemerythrin-like"/>
</dbReference>
<dbReference type="NCBIfam" id="NF033749">
    <property type="entry name" value="bact_hemeryth"/>
    <property type="match status" value="1"/>
</dbReference>
<dbReference type="SUPFAM" id="SSF47188">
    <property type="entry name" value="Hemerythrin-like"/>
    <property type="match status" value="1"/>
</dbReference>
<evidence type="ECO:0000313" key="6">
    <source>
        <dbReference type="EMBL" id="RAU21384.1"/>
    </source>
</evidence>
<evidence type="ECO:0000256" key="4">
    <source>
        <dbReference type="ARBA" id="ARBA00023004"/>
    </source>
</evidence>
<evidence type="ECO:0000256" key="2">
    <source>
        <dbReference type="ARBA" id="ARBA00022621"/>
    </source>
</evidence>
<evidence type="ECO:0000313" key="7">
    <source>
        <dbReference type="Proteomes" id="UP000251075"/>
    </source>
</evidence>
<keyword evidence="2" id="KW-0813">Transport</keyword>
<dbReference type="InterPro" id="IPR016131">
    <property type="entry name" value="Haemerythrin_Fe_BS"/>
</dbReference>
<dbReference type="GO" id="GO:0046872">
    <property type="term" value="F:metal ion binding"/>
    <property type="evidence" value="ECO:0007669"/>
    <property type="project" value="UniProtKB-KW"/>
</dbReference>
<organism evidence="6 7">
    <name type="scientific">Paramagnetospirillum kuznetsovii</name>
    <dbReference type="NCBI Taxonomy" id="2053833"/>
    <lineage>
        <taxon>Bacteria</taxon>
        <taxon>Pseudomonadati</taxon>
        <taxon>Pseudomonadota</taxon>
        <taxon>Alphaproteobacteria</taxon>
        <taxon>Rhodospirillales</taxon>
        <taxon>Magnetospirillaceae</taxon>
        <taxon>Paramagnetospirillum</taxon>
    </lineage>
</organism>
<dbReference type="PROSITE" id="PS00550">
    <property type="entry name" value="HEMERYTHRINS"/>
    <property type="match status" value="1"/>
</dbReference>
<dbReference type="PANTHER" id="PTHR37164">
    <property type="entry name" value="BACTERIOHEMERYTHRIN"/>
    <property type="match status" value="1"/>
</dbReference>
<dbReference type="InterPro" id="IPR012827">
    <property type="entry name" value="Hemerythrin_metal-bd"/>
</dbReference>
<dbReference type="GO" id="GO:0005344">
    <property type="term" value="F:oxygen carrier activity"/>
    <property type="evidence" value="ECO:0007669"/>
    <property type="project" value="UniProtKB-KW"/>
</dbReference>
<reference evidence="6 7" key="1">
    <citation type="submission" date="2017-11" db="EMBL/GenBank/DDBJ databases">
        <title>Draft genome sequence of magnetotactic bacterium Magnetospirillum kuznetsovii LBB-42.</title>
        <authorList>
            <person name="Grouzdev D.S."/>
            <person name="Rysina M.S."/>
            <person name="Baslerov R.V."/>
            <person name="Koziaeva V."/>
        </authorList>
    </citation>
    <scope>NUCLEOTIDE SEQUENCE [LARGE SCALE GENOMIC DNA]</scope>
    <source>
        <strain evidence="6 7">LBB-42</strain>
    </source>
</reference>
<feature type="domain" description="Hemerythrin-like" evidence="5">
    <location>
        <begin position="24"/>
        <end position="130"/>
    </location>
</feature>